<gene>
    <name evidence="4" type="ORF">DH2020_042431</name>
</gene>
<feature type="domain" description="Berberine/berberine-like" evidence="3">
    <location>
        <begin position="187"/>
        <end position="246"/>
    </location>
</feature>
<dbReference type="InterPro" id="IPR012951">
    <property type="entry name" value="BBE"/>
</dbReference>
<comment type="caution">
    <text evidence="4">The sequence shown here is derived from an EMBL/GenBank/DDBJ whole genome shotgun (WGS) entry which is preliminary data.</text>
</comment>
<evidence type="ECO:0000313" key="4">
    <source>
        <dbReference type="EMBL" id="KAK6123830.1"/>
    </source>
</evidence>
<keyword evidence="5" id="KW-1185">Reference proteome</keyword>
<dbReference type="Proteomes" id="UP001318860">
    <property type="component" value="Unassembled WGS sequence"/>
</dbReference>
<proteinExistence type="predicted"/>
<dbReference type="Pfam" id="PF08031">
    <property type="entry name" value="BBE"/>
    <property type="match status" value="1"/>
</dbReference>
<keyword evidence="2" id="KW-0274">FAD</keyword>
<evidence type="ECO:0000256" key="2">
    <source>
        <dbReference type="ARBA" id="ARBA00022827"/>
    </source>
</evidence>
<organism evidence="4 5">
    <name type="scientific">Rehmannia glutinosa</name>
    <name type="common">Chinese foxglove</name>
    <dbReference type="NCBI Taxonomy" id="99300"/>
    <lineage>
        <taxon>Eukaryota</taxon>
        <taxon>Viridiplantae</taxon>
        <taxon>Streptophyta</taxon>
        <taxon>Embryophyta</taxon>
        <taxon>Tracheophyta</taxon>
        <taxon>Spermatophyta</taxon>
        <taxon>Magnoliopsida</taxon>
        <taxon>eudicotyledons</taxon>
        <taxon>Gunneridae</taxon>
        <taxon>Pentapetalae</taxon>
        <taxon>asterids</taxon>
        <taxon>lamiids</taxon>
        <taxon>Lamiales</taxon>
        <taxon>Orobanchaceae</taxon>
        <taxon>Rehmannieae</taxon>
        <taxon>Rehmannia</taxon>
    </lineage>
</organism>
<dbReference type="Gene3D" id="3.40.462.20">
    <property type="match status" value="1"/>
</dbReference>
<sequence>MRVILTRTNSSESPRNMTVVVAFNSIFFGGVDTLLPVMEQSFPELGLTRERIALNEWIESILYFPEFRLDSIEGLLNRTQPDVRYFKATSDYIQKPIPEHVLRGMFRRFFEAEAEEAVLVLNPYGGRMAEISPSAIPFPHRKGNLYSILYWVYWREENAGNSDRYIDWIRRFFRYMTPYVSKNPRGAYINYRDLDLGVNNDVGPTSYAQASTWGFPYFKKANFDRLVRVKTRVDPRNFFRNEQSIPPVHSSWSSM</sequence>
<protein>
    <recommendedName>
        <fullName evidence="3">Berberine/berberine-like domain-containing protein</fullName>
    </recommendedName>
</protein>
<reference evidence="4 5" key="1">
    <citation type="journal article" date="2021" name="Comput. Struct. Biotechnol. J.">
        <title>De novo genome assembly of the potent medicinal plant Rehmannia glutinosa using nanopore technology.</title>
        <authorList>
            <person name="Ma L."/>
            <person name="Dong C."/>
            <person name="Song C."/>
            <person name="Wang X."/>
            <person name="Zheng X."/>
            <person name="Niu Y."/>
            <person name="Chen S."/>
            <person name="Feng W."/>
        </authorList>
    </citation>
    <scope>NUCLEOTIDE SEQUENCE [LARGE SCALE GENOMIC DNA]</scope>
    <source>
        <strain evidence="4">DH-2019</strain>
    </source>
</reference>
<evidence type="ECO:0000313" key="5">
    <source>
        <dbReference type="Proteomes" id="UP001318860"/>
    </source>
</evidence>
<keyword evidence="1" id="KW-0285">Flavoprotein</keyword>
<dbReference type="PANTHER" id="PTHR32448">
    <property type="entry name" value="OS08G0158400 PROTEIN"/>
    <property type="match status" value="1"/>
</dbReference>
<dbReference type="EMBL" id="JABTTQ020002448">
    <property type="protein sequence ID" value="KAK6123830.1"/>
    <property type="molecule type" value="Genomic_DNA"/>
</dbReference>
<accession>A0ABR0UMD8</accession>
<evidence type="ECO:0000256" key="1">
    <source>
        <dbReference type="ARBA" id="ARBA00022630"/>
    </source>
</evidence>
<evidence type="ECO:0000259" key="3">
    <source>
        <dbReference type="Pfam" id="PF08031"/>
    </source>
</evidence>
<name>A0ABR0UMD8_REHGL</name>